<keyword evidence="2" id="KW-0732">Signal</keyword>
<dbReference type="EMBL" id="VFPV01000002">
    <property type="protein sequence ID" value="TQN03184.1"/>
    <property type="molecule type" value="Genomic_DNA"/>
</dbReference>
<gene>
    <name evidence="3" type="ORF">BDD18_1844</name>
</gene>
<feature type="chain" id="PRO_5021845878" description="Lipoprotein" evidence="2">
    <location>
        <begin position="29"/>
        <end position="78"/>
    </location>
</feature>
<organism evidence="3 4">
    <name type="scientific">Acidovorax temperans</name>
    <dbReference type="NCBI Taxonomy" id="80878"/>
    <lineage>
        <taxon>Bacteria</taxon>
        <taxon>Pseudomonadati</taxon>
        <taxon>Pseudomonadota</taxon>
        <taxon>Betaproteobacteria</taxon>
        <taxon>Burkholderiales</taxon>
        <taxon>Comamonadaceae</taxon>
        <taxon>Acidovorax</taxon>
    </lineage>
</organism>
<dbReference type="Proteomes" id="UP000316993">
    <property type="component" value="Unassembled WGS sequence"/>
</dbReference>
<feature type="region of interest" description="Disordered" evidence="1">
    <location>
        <begin position="26"/>
        <end position="78"/>
    </location>
</feature>
<proteinExistence type="predicted"/>
<comment type="caution">
    <text evidence="3">The sequence shown here is derived from an EMBL/GenBank/DDBJ whole genome shotgun (WGS) entry which is preliminary data.</text>
</comment>
<accession>A0A543L780</accession>
<name>A0A543L780_9BURK</name>
<dbReference type="RefSeq" id="WP_142082874.1">
    <property type="nucleotide sequence ID" value="NZ_JAFMZA010000027.1"/>
</dbReference>
<evidence type="ECO:0000256" key="2">
    <source>
        <dbReference type="SAM" id="SignalP"/>
    </source>
</evidence>
<reference evidence="3 4" key="1">
    <citation type="submission" date="2019-06" db="EMBL/GenBank/DDBJ databases">
        <title>Genomic Encyclopedia of Archaeal and Bacterial Type Strains, Phase II (KMG-II): from individual species to whole genera.</title>
        <authorList>
            <person name="Goeker M."/>
        </authorList>
    </citation>
    <scope>NUCLEOTIDE SEQUENCE [LARGE SCALE GENOMIC DNA]</scope>
    <source>
        <strain evidence="3 4">DSM 7270</strain>
    </source>
</reference>
<protein>
    <recommendedName>
        <fullName evidence="5">Lipoprotein</fullName>
    </recommendedName>
</protein>
<dbReference type="AlphaFoldDB" id="A0A543L780"/>
<evidence type="ECO:0008006" key="5">
    <source>
        <dbReference type="Google" id="ProtNLM"/>
    </source>
</evidence>
<sequence length="78" mass="7454">MTPLACARAWALCAALALLAGCAGTPSAGGDASGPLYKRSSGSSGNSGPQGNAVTDVGGGSSGVTVYGEIDLGVGRRR</sequence>
<evidence type="ECO:0000313" key="4">
    <source>
        <dbReference type="Proteomes" id="UP000316993"/>
    </source>
</evidence>
<evidence type="ECO:0000313" key="3">
    <source>
        <dbReference type="EMBL" id="TQN03184.1"/>
    </source>
</evidence>
<evidence type="ECO:0000256" key="1">
    <source>
        <dbReference type="SAM" id="MobiDB-lite"/>
    </source>
</evidence>
<feature type="signal peptide" evidence="2">
    <location>
        <begin position="1"/>
        <end position="28"/>
    </location>
</feature>